<sequence>MRKRQWAQAFGTNTWHLAYDHSPTLWTAECRALTTLKSPSIVLKRSTLRVNPKEPACRRCLQIAAAYAAGRRH</sequence>
<comment type="caution">
    <text evidence="1">The sequence shown here is derived from an EMBL/GenBank/DDBJ whole genome shotgun (WGS) entry which is preliminary data.</text>
</comment>
<gene>
    <name evidence="1" type="ORF">HIJ39_19990</name>
</gene>
<dbReference type="RefSeq" id="WP_169102808.1">
    <property type="nucleotide sequence ID" value="NZ_JABBVZ010000127.1"/>
</dbReference>
<reference evidence="1 2" key="1">
    <citation type="submission" date="2020-04" db="EMBL/GenBank/DDBJ databases">
        <authorList>
            <person name="Zhang R."/>
            <person name="Schippers A."/>
        </authorList>
    </citation>
    <scope>NUCLEOTIDE SEQUENCE [LARGE SCALE GENOMIC DNA]</scope>
    <source>
        <strain evidence="1 2">DSM 109850</strain>
    </source>
</reference>
<evidence type="ECO:0000313" key="1">
    <source>
        <dbReference type="EMBL" id="NMP24598.1"/>
    </source>
</evidence>
<evidence type="ECO:0000313" key="2">
    <source>
        <dbReference type="Proteomes" id="UP000533476"/>
    </source>
</evidence>
<name>A0A7Y0L7T9_9FIRM</name>
<keyword evidence="2" id="KW-1185">Reference proteome</keyword>
<dbReference type="Proteomes" id="UP000533476">
    <property type="component" value="Unassembled WGS sequence"/>
</dbReference>
<protein>
    <submittedName>
        <fullName evidence="1">Uncharacterized protein</fullName>
    </submittedName>
</protein>
<proteinExistence type="predicted"/>
<dbReference type="EMBL" id="JABBVZ010000127">
    <property type="protein sequence ID" value="NMP24598.1"/>
    <property type="molecule type" value="Genomic_DNA"/>
</dbReference>
<dbReference type="AlphaFoldDB" id="A0A7Y0L7T9"/>
<organism evidence="1 2">
    <name type="scientific">Sulfobacillus harzensis</name>
    <dbReference type="NCBI Taxonomy" id="2729629"/>
    <lineage>
        <taxon>Bacteria</taxon>
        <taxon>Bacillati</taxon>
        <taxon>Bacillota</taxon>
        <taxon>Clostridia</taxon>
        <taxon>Eubacteriales</taxon>
        <taxon>Clostridiales Family XVII. Incertae Sedis</taxon>
        <taxon>Sulfobacillus</taxon>
    </lineage>
</organism>
<accession>A0A7Y0L7T9</accession>